<feature type="transmembrane region" description="Helical" evidence="3">
    <location>
        <begin position="813"/>
        <end position="830"/>
    </location>
</feature>
<dbReference type="STRING" id="86259.A0A4Z1P1B3"/>
<gene>
    <name evidence="5" type="ORF">E6O75_ATG05783</name>
</gene>
<evidence type="ECO:0000259" key="4">
    <source>
        <dbReference type="Pfam" id="PF00501"/>
    </source>
</evidence>
<dbReference type="InterPro" id="IPR052979">
    <property type="entry name" value="Adenylate-forming_domain"/>
</dbReference>
<reference evidence="5 6" key="1">
    <citation type="submission" date="2019-04" db="EMBL/GenBank/DDBJ databases">
        <title>High contiguity whole genome sequence and gene annotation resource for two Venturia nashicola isolates.</title>
        <authorList>
            <person name="Prokchorchik M."/>
            <person name="Won K."/>
            <person name="Lee Y."/>
            <person name="Choi E.D."/>
            <person name="Segonzac C."/>
            <person name="Sohn K.H."/>
        </authorList>
    </citation>
    <scope>NUCLEOTIDE SEQUENCE [LARGE SCALE GENOMIC DNA]</scope>
    <source>
        <strain evidence="5 6">PRI2</strain>
    </source>
</reference>
<dbReference type="InterPro" id="IPR010071">
    <property type="entry name" value="AA_adenyl_dom"/>
</dbReference>
<dbReference type="Gene3D" id="3.40.50.12780">
    <property type="entry name" value="N-terminal domain of ligase-like"/>
    <property type="match status" value="1"/>
</dbReference>
<dbReference type="PANTHER" id="PTHR33927">
    <property type="entry name" value="TRANSMEMBRANE PROTEIN"/>
    <property type="match status" value="1"/>
</dbReference>
<dbReference type="Pfam" id="PF00501">
    <property type="entry name" value="AMP-binding"/>
    <property type="match status" value="1"/>
</dbReference>
<feature type="domain" description="AMP-dependent synthetase/ligase" evidence="4">
    <location>
        <begin position="39"/>
        <end position="375"/>
    </location>
</feature>
<dbReference type="InterPro" id="IPR020845">
    <property type="entry name" value="AMP-binding_CS"/>
</dbReference>
<keyword evidence="3" id="KW-0472">Membrane</keyword>
<accession>A0A4Z1P1B3</accession>
<dbReference type="Gene3D" id="3.30.300.30">
    <property type="match status" value="1"/>
</dbReference>
<dbReference type="PANTHER" id="PTHR33927:SF5">
    <property type="entry name" value="ENZYME, PUTATIVE (AFU_ORTHOLOGUE AFUA_8G01222)-RELATED"/>
    <property type="match status" value="1"/>
</dbReference>
<keyword evidence="3" id="KW-0812">Transmembrane</keyword>
<organism evidence="5 6">
    <name type="scientific">Venturia nashicola</name>
    <dbReference type="NCBI Taxonomy" id="86259"/>
    <lineage>
        <taxon>Eukaryota</taxon>
        <taxon>Fungi</taxon>
        <taxon>Dikarya</taxon>
        <taxon>Ascomycota</taxon>
        <taxon>Pezizomycotina</taxon>
        <taxon>Dothideomycetes</taxon>
        <taxon>Pleosporomycetidae</taxon>
        <taxon>Venturiales</taxon>
        <taxon>Venturiaceae</taxon>
        <taxon>Venturia</taxon>
    </lineage>
</organism>
<dbReference type="Proteomes" id="UP000298493">
    <property type="component" value="Unassembled WGS sequence"/>
</dbReference>
<sequence>MEAGFSNIESLSFSDRILFTHFGRGPRVRAPFSLIHRGFESIADRYPQAIAVQQDDGATITYGELEKRSNLLSNKLTIQGLVPKQRVCLVFHRSIHMVIAVLAVLKAGCQYVPLDGGVVPDETLNHILDDTKAPFVICQAQYEFKVRSQASASVAVLVIEAEMDGDQLHGSVVRPRTRLTKYDGAYIIYTSGTTGLPKGVDVSHKNVVNALSLQPSCLDIQVGSKVAQILSISFDMAAWEILGTLINGGCLFLRGSDWERTLSKVDTVIATPSILGRYQKSDYPNITTAVAGGEPCPQKLADEWSVSCKFYNICGPTEITILNTAHLHRTNQPITIGRPLPNTNVYILDEAEKPVAVGEVGTMWVGGRGVSRGYLNRQELTAQRFKSDKFTQDGTTMFNTGDLVRWREDGSLEHHGRVDDQVKFKGFRLELDGISRIIEAHSWIRRACTLVIGDKLWAFYSSPAELDTVTLRAFVARCLPYYAVPTQWRHFQVLPSTANGKVDKAALRKLATSNSIQALTIPTSSPAPLRRSWFSKNLEQGGITEIIDYPDSPSTCYSLDITDREYDDKDLEKGAIVETRKMSFVSGTTAVAQEKPVPEELPAKNGFHGERWLRHRFFSLYRRLFSVVLLGNIAALVVILSRSWRSNSLSLSDLANAVSINLLVTVLMRQDHVINVLFAIATSAPTWTPLCIRRQLARVYHIGGIHSGCAVAAVMWFVVFNGAATRPLWTGQYEDSISMPALIVSYFVVFLFFAILVSAHPTIRQKWHNEFEISHRFAGWSVLALLWAQTILVTDSLRTDITLGHALVTNPSFWLLSTATASIIYPWLHLRKVAVRPELLSNHAIRLHFDYTETYPGTAVRISRNPLLEWHAFATIAKPGVKGFSLVVSKAGDWTGKTIAQMPTHIYKRGVPACGVLAIAPLFKKVVLVATGSGIGPCLPVIYAKKVPCRVIWSTPNPVTTFGQEIVDAIYETDSEAVVHDTKKMGRPDLVQLSWRAYRDFGAEAVCIISNQKITQKFVYAMEARGIPAFGAIWDS</sequence>
<feature type="transmembrane region" description="Helical" evidence="3">
    <location>
        <begin position="624"/>
        <end position="644"/>
    </location>
</feature>
<evidence type="ECO:0000256" key="3">
    <source>
        <dbReference type="SAM" id="Phobius"/>
    </source>
</evidence>
<name>A0A4Z1P1B3_9PEZI</name>
<dbReference type="InterPro" id="IPR000873">
    <property type="entry name" value="AMP-dep_synth/lig_dom"/>
</dbReference>
<dbReference type="InterPro" id="IPR045851">
    <property type="entry name" value="AMP-bd_C_sf"/>
</dbReference>
<comment type="caution">
    <text evidence="5">The sequence shown here is derived from an EMBL/GenBank/DDBJ whole genome shotgun (WGS) entry which is preliminary data.</text>
</comment>
<keyword evidence="1" id="KW-0596">Phosphopantetheine</keyword>
<dbReference type="OrthoDB" id="3142841at2759"/>
<dbReference type="PROSITE" id="PS00455">
    <property type="entry name" value="AMP_BINDING"/>
    <property type="match status" value="1"/>
</dbReference>
<keyword evidence="6" id="KW-1185">Reference proteome</keyword>
<evidence type="ECO:0000313" key="5">
    <source>
        <dbReference type="EMBL" id="TID21018.1"/>
    </source>
</evidence>
<proteinExistence type="predicted"/>
<protein>
    <submittedName>
        <fullName evidence="5">Putative nonribosomal peptide synthetase 12 protein</fullName>
    </submittedName>
</protein>
<evidence type="ECO:0000313" key="6">
    <source>
        <dbReference type="Proteomes" id="UP000298493"/>
    </source>
</evidence>
<feature type="transmembrane region" description="Helical" evidence="3">
    <location>
        <begin position="699"/>
        <end position="719"/>
    </location>
</feature>
<dbReference type="NCBIfam" id="TIGR01733">
    <property type="entry name" value="AA-adenyl-dom"/>
    <property type="match status" value="1"/>
</dbReference>
<keyword evidence="2" id="KW-0597">Phosphoprotein</keyword>
<evidence type="ECO:0000256" key="2">
    <source>
        <dbReference type="ARBA" id="ARBA00022553"/>
    </source>
</evidence>
<keyword evidence="3" id="KW-1133">Transmembrane helix</keyword>
<dbReference type="EMBL" id="SNSC02000010">
    <property type="protein sequence ID" value="TID21018.1"/>
    <property type="molecule type" value="Genomic_DNA"/>
</dbReference>
<evidence type="ECO:0000256" key="1">
    <source>
        <dbReference type="ARBA" id="ARBA00022450"/>
    </source>
</evidence>
<dbReference type="SUPFAM" id="SSF56801">
    <property type="entry name" value="Acetyl-CoA synthetase-like"/>
    <property type="match status" value="1"/>
</dbReference>
<feature type="transmembrane region" description="Helical" evidence="3">
    <location>
        <begin position="739"/>
        <end position="757"/>
    </location>
</feature>
<dbReference type="InterPro" id="IPR042099">
    <property type="entry name" value="ANL_N_sf"/>
</dbReference>
<dbReference type="AlphaFoldDB" id="A0A4Z1P1B3"/>